<evidence type="ECO:0000313" key="3">
    <source>
        <dbReference type="EMBL" id="KAF4352414.1"/>
    </source>
</evidence>
<name>A0A7J6DT94_CANSA</name>
<dbReference type="EMBL" id="JAATIP010000284">
    <property type="protein sequence ID" value="KAF4354140.1"/>
    <property type="molecule type" value="Genomic_DNA"/>
</dbReference>
<dbReference type="OrthoDB" id="10264738at2759"/>
<evidence type="ECO:0000313" key="6">
    <source>
        <dbReference type="Proteomes" id="UP000583929"/>
    </source>
</evidence>
<reference evidence="5 6" key="1">
    <citation type="journal article" date="2020" name="bioRxiv">
        <title>Sequence and annotation of 42 cannabis genomes reveals extensive copy number variation in cannabinoid synthesis and pathogen resistance genes.</title>
        <authorList>
            <person name="Mckernan K.J."/>
            <person name="Helbert Y."/>
            <person name="Kane L.T."/>
            <person name="Ebling H."/>
            <person name="Zhang L."/>
            <person name="Liu B."/>
            <person name="Eaton Z."/>
            <person name="Mclaughlin S."/>
            <person name="Kingan S."/>
            <person name="Baybayan P."/>
            <person name="Concepcion G."/>
            <person name="Jordan M."/>
            <person name="Riva A."/>
            <person name="Barbazuk W."/>
            <person name="Harkins T."/>
        </authorList>
    </citation>
    <scope>NUCLEOTIDE SEQUENCE [LARGE SCALE GENOMIC DNA]</scope>
    <source>
        <strain evidence="5 6">cv. Jamaican Lion 4</strain>
        <strain evidence="2">Father</strain>
        <strain evidence="4">Mother</strain>
        <tissue evidence="2">Leaf</tissue>
    </source>
</reference>
<evidence type="ECO:0000313" key="5">
    <source>
        <dbReference type="Proteomes" id="UP000525078"/>
    </source>
</evidence>
<dbReference type="CDD" id="cd00143">
    <property type="entry name" value="PP2Cc"/>
    <property type="match status" value="1"/>
</dbReference>
<dbReference type="SMART" id="SM00332">
    <property type="entry name" value="PP2Cc"/>
    <property type="match status" value="1"/>
</dbReference>
<feature type="domain" description="PPM-type phosphatase" evidence="1">
    <location>
        <begin position="48"/>
        <end position="284"/>
    </location>
</feature>
<evidence type="ECO:0000313" key="2">
    <source>
        <dbReference type="EMBL" id="KAF4349315.1"/>
    </source>
</evidence>
<dbReference type="GO" id="GO:0004722">
    <property type="term" value="F:protein serine/threonine phosphatase activity"/>
    <property type="evidence" value="ECO:0007669"/>
    <property type="project" value="InterPro"/>
</dbReference>
<dbReference type="EMBL" id="JAATIQ010000643">
    <property type="protein sequence ID" value="KAF4349315.1"/>
    <property type="molecule type" value="Genomic_DNA"/>
</dbReference>
<protein>
    <recommendedName>
        <fullName evidence="1">PPM-type phosphatase domain-containing protein</fullName>
    </recommendedName>
</protein>
<evidence type="ECO:0000259" key="1">
    <source>
        <dbReference type="PROSITE" id="PS51746"/>
    </source>
</evidence>
<accession>A0A7J6DT94</accession>
<dbReference type="SUPFAM" id="SSF81606">
    <property type="entry name" value="PP2C-like"/>
    <property type="match status" value="1"/>
</dbReference>
<evidence type="ECO:0000313" key="4">
    <source>
        <dbReference type="EMBL" id="KAF4354140.1"/>
    </source>
</evidence>
<dbReference type="PROSITE" id="PS51746">
    <property type="entry name" value="PPM_2"/>
    <property type="match status" value="1"/>
</dbReference>
<dbReference type="InterPro" id="IPR001932">
    <property type="entry name" value="PPM-type_phosphatase-like_dom"/>
</dbReference>
<dbReference type="AlphaFoldDB" id="A0A7J6DT94"/>
<dbReference type="InterPro" id="IPR015655">
    <property type="entry name" value="PP2C"/>
</dbReference>
<dbReference type="PANTHER" id="PTHR47992">
    <property type="entry name" value="PROTEIN PHOSPHATASE"/>
    <property type="match status" value="1"/>
</dbReference>
<proteinExistence type="predicted"/>
<dbReference type="Gene3D" id="3.60.40.10">
    <property type="entry name" value="PPM-type phosphatase domain"/>
    <property type="match status" value="1"/>
</dbReference>
<dbReference type="Pfam" id="PF00481">
    <property type="entry name" value="PP2C"/>
    <property type="match status" value="2"/>
</dbReference>
<comment type="caution">
    <text evidence="2">The sequence shown here is derived from an EMBL/GenBank/DDBJ whole genome shotgun (WGS) entry which is preliminary data.</text>
</comment>
<organism evidence="2 6">
    <name type="scientific">Cannabis sativa</name>
    <name type="common">Hemp</name>
    <name type="synonym">Marijuana</name>
    <dbReference type="NCBI Taxonomy" id="3483"/>
    <lineage>
        <taxon>Eukaryota</taxon>
        <taxon>Viridiplantae</taxon>
        <taxon>Streptophyta</taxon>
        <taxon>Embryophyta</taxon>
        <taxon>Tracheophyta</taxon>
        <taxon>Spermatophyta</taxon>
        <taxon>Magnoliopsida</taxon>
        <taxon>eudicotyledons</taxon>
        <taxon>Gunneridae</taxon>
        <taxon>Pentapetalae</taxon>
        <taxon>rosids</taxon>
        <taxon>fabids</taxon>
        <taxon>Rosales</taxon>
        <taxon>Cannabaceae</taxon>
        <taxon>Cannabis</taxon>
    </lineage>
</organism>
<keyword evidence="6" id="KW-1185">Reference proteome</keyword>
<sequence length="285" mass="32374">MALKDLPFKLKGFRLKRLPLGEVNKKKKKKREVRICKPSWMTPISHGYHVVESTQSIRVGSDESEADSVVVQREQFDQLEVWFFGISDAKIGDGVNNYIQSHFMDKKPKEIRRRSKETMKKAYMGVRGKMRETIQKTEERAKAGSVSVMVINGDKLVIGNIGEYKAVVCKNGVARYMNPQHKHFSSPKPHWSGRFLSVRMLSCHSGNNTMQSKSSEVLVGVERVDSDTEFVILASTGIWEAMKPQEAVNLTRHLEDPQEAAECLAKEAITRMSKTNISCLIIRFD</sequence>
<dbReference type="InterPro" id="IPR036457">
    <property type="entry name" value="PPM-type-like_dom_sf"/>
</dbReference>
<dbReference type="Proteomes" id="UP000525078">
    <property type="component" value="Unassembled WGS sequence"/>
</dbReference>
<gene>
    <name evidence="4" type="ORF">F8388_004152</name>
    <name evidence="2" type="ORF">G4B88_003147</name>
    <name evidence="3" type="ORF">G4B88_018846</name>
</gene>
<dbReference type="EMBL" id="JAATIQ010000527">
    <property type="protein sequence ID" value="KAF4352414.1"/>
    <property type="molecule type" value="Genomic_DNA"/>
</dbReference>
<dbReference type="Proteomes" id="UP000583929">
    <property type="component" value="Unassembled WGS sequence"/>
</dbReference>